<protein>
    <submittedName>
        <fullName evidence="9">JAB domain-containing protein</fullName>
    </submittedName>
</protein>
<dbReference type="Pfam" id="PF20582">
    <property type="entry name" value="UPF0758_N"/>
    <property type="match status" value="1"/>
</dbReference>
<evidence type="ECO:0000256" key="6">
    <source>
        <dbReference type="ARBA" id="ARBA00023049"/>
    </source>
</evidence>
<dbReference type="InterPro" id="IPR001405">
    <property type="entry name" value="UPF0758"/>
</dbReference>
<evidence type="ECO:0000259" key="8">
    <source>
        <dbReference type="PROSITE" id="PS50249"/>
    </source>
</evidence>
<dbReference type="PANTHER" id="PTHR30471:SF3">
    <property type="entry name" value="UPF0758 PROTEIN YEES-RELATED"/>
    <property type="match status" value="1"/>
</dbReference>
<evidence type="ECO:0000256" key="2">
    <source>
        <dbReference type="ARBA" id="ARBA00022670"/>
    </source>
</evidence>
<dbReference type="GO" id="GO:0046872">
    <property type="term" value="F:metal ion binding"/>
    <property type="evidence" value="ECO:0007669"/>
    <property type="project" value="UniProtKB-KW"/>
</dbReference>
<dbReference type="EMBL" id="CP049740">
    <property type="protein sequence ID" value="QII82632.1"/>
    <property type="molecule type" value="Genomic_DNA"/>
</dbReference>
<organism evidence="9 10">
    <name type="scientific">Jeotgalibaca arthritidis</name>
    <dbReference type="NCBI Taxonomy" id="1868794"/>
    <lineage>
        <taxon>Bacteria</taxon>
        <taxon>Bacillati</taxon>
        <taxon>Bacillota</taxon>
        <taxon>Bacilli</taxon>
        <taxon>Lactobacillales</taxon>
        <taxon>Carnobacteriaceae</taxon>
        <taxon>Jeotgalibaca</taxon>
    </lineage>
</organism>
<dbReference type="RefSeq" id="WP_166163223.1">
    <property type="nucleotide sequence ID" value="NZ_CP049740.1"/>
</dbReference>
<keyword evidence="4" id="KW-0378">Hydrolase</keyword>
<keyword evidence="2" id="KW-0645">Protease</keyword>
<dbReference type="CDD" id="cd08071">
    <property type="entry name" value="MPN_DUF2466"/>
    <property type="match status" value="1"/>
</dbReference>
<dbReference type="InterPro" id="IPR025657">
    <property type="entry name" value="RadC_JAB"/>
</dbReference>
<dbReference type="SUPFAM" id="SSF47781">
    <property type="entry name" value="RuvA domain 2-like"/>
    <property type="match status" value="1"/>
</dbReference>
<dbReference type="PROSITE" id="PS01302">
    <property type="entry name" value="UPF0758"/>
    <property type="match status" value="1"/>
</dbReference>
<dbReference type="GO" id="GO:0006508">
    <property type="term" value="P:proteolysis"/>
    <property type="evidence" value="ECO:0007669"/>
    <property type="project" value="UniProtKB-KW"/>
</dbReference>
<evidence type="ECO:0000256" key="3">
    <source>
        <dbReference type="ARBA" id="ARBA00022723"/>
    </source>
</evidence>
<evidence type="ECO:0000256" key="4">
    <source>
        <dbReference type="ARBA" id="ARBA00022801"/>
    </source>
</evidence>
<dbReference type="InterPro" id="IPR020891">
    <property type="entry name" value="UPF0758_CS"/>
</dbReference>
<dbReference type="PROSITE" id="PS50249">
    <property type="entry name" value="MPN"/>
    <property type="match status" value="1"/>
</dbReference>
<evidence type="ECO:0000256" key="7">
    <source>
        <dbReference type="RuleBase" id="RU003797"/>
    </source>
</evidence>
<accession>A0A6G7KBN0</accession>
<evidence type="ECO:0000313" key="10">
    <source>
        <dbReference type="Proteomes" id="UP000501451"/>
    </source>
</evidence>
<dbReference type="Proteomes" id="UP000501451">
    <property type="component" value="Chromosome"/>
</dbReference>
<keyword evidence="5" id="KW-0862">Zinc</keyword>
<dbReference type="GO" id="GO:0008237">
    <property type="term" value="F:metallopeptidase activity"/>
    <property type="evidence" value="ECO:0007669"/>
    <property type="project" value="UniProtKB-KW"/>
</dbReference>
<dbReference type="NCBIfam" id="TIGR00608">
    <property type="entry name" value="radc"/>
    <property type="match status" value="1"/>
</dbReference>
<dbReference type="NCBIfam" id="NF000642">
    <property type="entry name" value="PRK00024.1"/>
    <property type="match status" value="1"/>
</dbReference>
<dbReference type="InterPro" id="IPR010994">
    <property type="entry name" value="RuvA_2-like"/>
</dbReference>
<dbReference type="InterPro" id="IPR037518">
    <property type="entry name" value="MPN"/>
</dbReference>
<proteinExistence type="inferred from homology"/>
<evidence type="ECO:0000256" key="5">
    <source>
        <dbReference type="ARBA" id="ARBA00022833"/>
    </source>
</evidence>
<comment type="similarity">
    <text evidence="1 7">Belongs to the UPF0758 family.</text>
</comment>
<dbReference type="Gene3D" id="3.40.140.10">
    <property type="entry name" value="Cytidine Deaminase, domain 2"/>
    <property type="match status" value="1"/>
</dbReference>
<keyword evidence="3" id="KW-0479">Metal-binding</keyword>
<dbReference type="KEGG" id="jar:G7057_09440"/>
<dbReference type="Pfam" id="PF04002">
    <property type="entry name" value="RadC"/>
    <property type="match status" value="1"/>
</dbReference>
<name>A0A6G7KBN0_9LACT</name>
<dbReference type="Gene3D" id="1.10.150.20">
    <property type="entry name" value="5' to 3' exonuclease, C-terminal subdomain"/>
    <property type="match status" value="1"/>
</dbReference>
<reference evidence="9 10" key="1">
    <citation type="journal article" date="2017" name="Int. J. Syst. Evol. Microbiol.">
        <title>Jeotgalibaca porci sp. nov. and Jeotgalibaca arthritidis sp. nov., isolated from pigs, and emended description of the genus Jeotgalibaca.</title>
        <authorList>
            <person name="Zamora L."/>
            <person name="Perez-Sancho M."/>
            <person name="Dominguez L."/>
            <person name="Fernandez-Garayzabal J.F."/>
            <person name="Vela A.I."/>
        </authorList>
    </citation>
    <scope>NUCLEOTIDE SEQUENCE [LARGE SCALE GENOMIC DNA]</scope>
    <source>
        <strain evidence="9 10">CECT 9157</strain>
    </source>
</reference>
<evidence type="ECO:0000256" key="1">
    <source>
        <dbReference type="ARBA" id="ARBA00010243"/>
    </source>
</evidence>
<sequence>MQKTNLLNEMPVTSRPRERLEKYGEKALATHELLAILLRTGPRESNVVQLALGLLMEFEDLYALKMATLEELNAVKGIGKVKAIEIKACIELGLRIAQATQLKDGTITSTKEAGTLFMAEMRDLQQEHVVALYLNTKNEIIKKKTIFIGSLNSSVAHPREIFREAVRFSAARIILAHNHPSGNPDPSEADLVFTKRMVECGDMMGIELLDHFIIGNKTYLSLKEYGVI</sequence>
<dbReference type="InterPro" id="IPR046778">
    <property type="entry name" value="UPF0758_N"/>
</dbReference>
<dbReference type="AlphaFoldDB" id="A0A6G7KBN0"/>
<feature type="domain" description="MPN" evidence="8">
    <location>
        <begin position="106"/>
        <end position="228"/>
    </location>
</feature>
<gene>
    <name evidence="9" type="ORF">G7057_09440</name>
</gene>
<keyword evidence="10" id="KW-1185">Reference proteome</keyword>
<evidence type="ECO:0000313" key="9">
    <source>
        <dbReference type="EMBL" id="QII82632.1"/>
    </source>
</evidence>
<dbReference type="PANTHER" id="PTHR30471">
    <property type="entry name" value="DNA REPAIR PROTEIN RADC"/>
    <property type="match status" value="1"/>
</dbReference>
<keyword evidence="6" id="KW-0482">Metalloprotease</keyword>